<reference evidence="2 3" key="1">
    <citation type="submission" date="2023-08" db="EMBL/GenBank/DDBJ databases">
        <authorList>
            <person name="Palmer J.M."/>
        </authorList>
    </citation>
    <scope>NUCLEOTIDE SEQUENCE [LARGE SCALE GENOMIC DNA]</scope>
    <source>
        <strain evidence="2 3">TWF481</strain>
    </source>
</reference>
<keyword evidence="3" id="KW-1185">Reference proteome</keyword>
<sequence length="195" mass="21108">MKFSTTIYLGFISLLTPTLAIPTPSISMPLGSEGSMHVKGPVVPGGPNMDFDGTVEEVIEKMGEMNPEWERQQGPGKALESRYWRGAPKCVNIGGKGALAHRIDEGVRHLEGLGSRICSAPASDCSRVSCSYGSAIFLCSNRDRPADVPCERIGAAAKRIREDCTDPAFTFFGNYVDGHWIDTDGYAVYVRDGNC</sequence>
<dbReference type="AlphaFoldDB" id="A0AAV9WI04"/>
<feature type="signal peptide" evidence="1">
    <location>
        <begin position="1"/>
        <end position="20"/>
    </location>
</feature>
<feature type="chain" id="PRO_5043350871" evidence="1">
    <location>
        <begin position="21"/>
        <end position="195"/>
    </location>
</feature>
<evidence type="ECO:0000313" key="2">
    <source>
        <dbReference type="EMBL" id="KAK6507774.1"/>
    </source>
</evidence>
<evidence type="ECO:0000313" key="3">
    <source>
        <dbReference type="Proteomes" id="UP001370758"/>
    </source>
</evidence>
<proteinExistence type="predicted"/>
<organism evidence="2 3">
    <name type="scientific">Arthrobotrys musiformis</name>
    <dbReference type="NCBI Taxonomy" id="47236"/>
    <lineage>
        <taxon>Eukaryota</taxon>
        <taxon>Fungi</taxon>
        <taxon>Dikarya</taxon>
        <taxon>Ascomycota</taxon>
        <taxon>Pezizomycotina</taxon>
        <taxon>Orbiliomycetes</taxon>
        <taxon>Orbiliales</taxon>
        <taxon>Orbiliaceae</taxon>
        <taxon>Arthrobotrys</taxon>
    </lineage>
</organism>
<dbReference type="Proteomes" id="UP001370758">
    <property type="component" value="Unassembled WGS sequence"/>
</dbReference>
<accession>A0AAV9WI04</accession>
<evidence type="ECO:0000256" key="1">
    <source>
        <dbReference type="SAM" id="SignalP"/>
    </source>
</evidence>
<name>A0AAV9WI04_9PEZI</name>
<keyword evidence="1" id="KW-0732">Signal</keyword>
<gene>
    <name evidence="2" type="ORF">TWF481_006197</name>
</gene>
<protein>
    <submittedName>
        <fullName evidence="2">Uncharacterized protein</fullName>
    </submittedName>
</protein>
<comment type="caution">
    <text evidence="2">The sequence shown here is derived from an EMBL/GenBank/DDBJ whole genome shotgun (WGS) entry which is preliminary data.</text>
</comment>
<dbReference type="EMBL" id="JAVHJL010000003">
    <property type="protein sequence ID" value="KAK6507774.1"/>
    <property type="molecule type" value="Genomic_DNA"/>
</dbReference>